<dbReference type="GO" id="GO:0004930">
    <property type="term" value="F:G protein-coupled receptor activity"/>
    <property type="evidence" value="ECO:0007669"/>
    <property type="project" value="InterPro"/>
</dbReference>
<dbReference type="GO" id="GO:0016020">
    <property type="term" value="C:membrane"/>
    <property type="evidence" value="ECO:0007669"/>
    <property type="project" value="UniProtKB-SubCell"/>
</dbReference>
<dbReference type="OrthoDB" id="5857267at2759"/>
<reference evidence="7 8" key="2">
    <citation type="journal article" date="2019" name="G3 (Bethesda)">
        <title>Hybrid Assembly of the Genome of the Entomopathogenic Nematode Steinernema carpocapsae Identifies the X-Chromosome.</title>
        <authorList>
            <person name="Serra L."/>
            <person name="Macchietto M."/>
            <person name="Macias-Munoz A."/>
            <person name="McGill C.J."/>
            <person name="Rodriguez I.M."/>
            <person name="Rodriguez B."/>
            <person name="Murad R."/>
            <person name="Mortazavi A."/>
        </authorList>
    </citation>
    <scope>NUCLEOTIDE SEQUENCE [LARGE SCALE GENOMIC DNA]</scope>
    <source>
        <strain evidence="7 8">ALL</strain>
    </source>
</reference>
<evidence type="ECO:0000256" key="2">
    <source>
        <dbReference type="ARBA" id="ARBA00022692"/>
    </source>
</evidence>
<evidence type="ECO:0000256" key="5">
    <source>
        <dbReference type="SAM" id="Phobius"/>
    </source>
</evidence>
<name>A0A4V5ZXX0_STECR</name>
<dbReference type="InterPro" id="IPR017452">
    <property type="entry name" value="GPCR_Rhodpsn_7TM"/>
</dbReference>
<dbReference type="Pfam" id="PF10321">
    <property type="entry name" value="7TM_GPCR_Srt"/>
    <property type="match status" value="1"/>
</dbReference>
<evidence type="ECO:0000256" key="3">
    <source>
        <dbReference type="ARBA" id="ARBA00022989"/>
    </source>
</evidence>
<dbReference type="PANTHER" id="PTHR23021">
    <property type="entry name" value="SERPENTINE RECEPTOR, CLASS T"/>
    <property type="match status" value="1"/>
</dbReference>
<proteinExistence type="predicted"/>
<dbReference type="Proteomes" id="UP000298663">
    <property type="component" value="Unassembled WGS sequence"/>
</dbReference>
<reference evidence="7 8" key="1">
    <citation type="journal article" date="2015" name="Genome Biol.">
        <title>Comparative genomics of Steinernema reveals deeply conserved gene regulatory networks.</title>
        <authorList>
            <person name="Dillman A.R."/>
            <person name="Macchietto M."/>
            <person name="Porter C.F."/>
            <person name="Rogers A."/>
            <person name="Williams B."/>
            <person name="Antoshechkin I."/>
            <person name="Lee M.M."/>
            <person name="Goodwin Z."/>
            <person name="Lu X."/>
            <person name="Lewis E.E."/>
            <person name="Goodrich-Blair H."/>
            <person name="Stock S.P."/>
            <person name="Adams B.J."/>
            <person name="Sternberg P.W."/>
            <person name="Mortazavi A."/>
        </authorList>
    </citation>
    <scope>NUCLEOTIDE SEQUENCE [LARGE SCALE GENOMIC DNA]</scope>
    <source>
        <strain evidence="7 8">ALL</strain>
    </source>
</reference>
<feature type="transmembrane region" description="Helical" evidence="5">
    <location>
        <begin position="189"/>
        <end position="211"/>
    </location>
</feature>
<evidence type="ECO:0000313" key="7">
    <source>
        <dbReference type="EMBL" id="TKR61415.1"/>
    </source>
</evidence>
<dbReference type="InterPro" id="IPR000276">
    <property type="entry name" value="GPCR_Rhodpsn"/>
</dbReference>
<dbReference type="PROSITE" id="PS50262">
    <property type="entry name" value="G_PROTEIN_RECEP_F1_2"/>
    <property type="match status" value="1"/>
</dbReference>
<feature type="domain" description="G-protein coupled receptors family 1 profile" evidence="6">
    <location>
        <begin position="40"/>
        <end position="280"/>
    </location>
</feature>
<feature type="transmembrane region" description="Helical" evidence="5">
    <location>
        <begin position="24"/>
        <end position="49"/>
    </location>
</feature>
<keyword evidence="4 5" id="KW-0472">Membrane</keyword>
<sequence length="285" mass="32720">MNTTAIPQPEATSIEASSRDQLQLFIGIFYFVLSVVILIFNLTVQYTIAESQDLTAPAYHIMLNLGVLLWLQVFVQAFGGLFSISHSIFHFWFMKIIGAVLNSCWVGSIAFTLLLAFNRFVVVCFPSKADKIFTSFNLNLMIGLLWIWPVASFFVMYLTPFTTMRYAISEFVWSHDKGPWSPVMEDCEVFSIIAMIALCAIFYIPVFYNLFMMKKKMLSGKVASVSERRVLFHGMSIFGYNFLLMFVFAAHKFLFTNTRWTFVVVNTLWILNSGINPSLYLIFNK</sequence>
<comment type="caution">
    <text evidence="7">The sequence shown here is derived from an EMBL/GenBank/DDBJ whole genome shotgun (WGS) entry which is preliminary data.</text>
</comment>
<feature type="transmembrane region" description="Helical" evidence="5">
    <location>
        <begin position="260"/>
        <end position="283"/>
    </location>
</feature>
<feature type="transmembrane region" description="Helical" evidence="5">
    <location>
        <begin position="138"/>
        <end position="158"/>
    </location>
</feature>
<dbReference type="AlphaFoldDB" id="A0A4V5ZXX0"/>
<keyword evidence="8" id="KW-1185">Reference proteome</keyword>
<gene>
    <name evidence="7" type="ORF">L596_028524</name>
</gene>
<accession>A0A4V5ZXX0</accession>
<evidence type="ECO:0000259" key="6">
    <source>
        <dbReference type="PROSITE" id="PS50262"/>
    </source>
</evidence>
<dbReference type="CDD" id="cd00637">
    <property type="entry name" value="7tm_classA_rhodopsin-like"/>
    <property type="match status" value="1"/>
</dbReference>
<evidence type="ECO:0000313" key="8">
    <source>
        <dbReference type="Proteomes" id="UP000298663"/>
    </source>
</evidence>
<organism evidence="7 8">
    <name type="scientific">Steinernema carpocapsae</name>
    <name type="common">Entomopathogenic nematode</name>
    <dbReference type="NCBI Taxonomy" id="34508"/>
    <lineage>
        <taxon>Eukaryota</taxon>
        <taxon>Metazoa</taxon>
        <taxon>Ecdysozoa</taxon>
        <taxon>Nematoda</taxon>
        <taxon>Chromadorea</taxon>
        <taxon>Rhabditida</taxon>
        <taxon>Tylenchina</taxon>
        <taxon>Panagrolaimomorpha</taxon>
        <taxon>Strongyloidoidea</taxon>
        <taxon>Steinernematidae</taxon>
        <taxon>Steinernema</taxon>
    </lineage>
</organism>
<evidence type="ECO:0000256" key="1">
    <source>
        <dbReference type="ARBA" id="ARBA00004370"/>
    </source>
</evidence>
<keyword evidence="2 5" id="KW-0812">Transmembrane</keyword>
<comment type="subcellular location">
    <subcellularLocation>
        <location evidence="1">Membrane</location>
    </subcellularLocation>
</comment>
<feature type="transmembrane region" description="Helical" evidence="5">
    <location>
        <begin position="61"/>
        <end position="84"/>
    </location>
</feature>
<dbReference type="PRINTS" id="PR00237">
    <property type="entry name" value="GPCRRHODOPSN"/>
</dbReference>
<dbReference type="EMBL" id="AZBU02000011">
    <property type="protein sequence ID" value="TKR61415.1"/>
    <property type="molecule type" value="Genomic_DNA"/>
</dbReference>
<feature type="transmembrane region" description="Helical" evidence="5">
    <location>
        <begin position="231"/>
        <end position="254"/>
    </location>
</feature>
<dbReference type="SUPFAM" id="SSF81321">
    <property type="entry name" value="Family A G protein-coupled receptor-like"/>
    <property type="match status" value="1"/>
</dbReference>
<protein>
    <recommendedName>
        <fullName evidence="6">G-protein coupled receptors family 1 profile domain-containing protein</fullName>
    </recommendedName>
</protein>
<keyword evidence="3 5" id="KW-1133">Transmembrane helix</keyword>
<dbReference type="Gene3D" id="1.20.1070.10">
    <property type="entry name" value="Rhodopsin 7-helix transmembrane proteins"/>
    <property type="match status" value="1"/>
</dbReference>
<dbReference type="InterPro" id="IPR019425">
    <property type="entry name" value="7TM_GPCR_serpentine_rcpt_Srt"/>
</dbReference>
<feature type="transmembrane region" description="Helical" evidence="5">
    <location>
        <begin position="96"/>
        <end position="117"/>
    </location>
</feature>
<evidence type="ECO:0000256" key="4">
    <source>
        <dbReference type="ARBA" id="ARBA00023136"/>
    </source>
</evidence>